<feature type="signal peptide" evidence="1">
    <location>
        <begin position="1"/>
        <end position="19"/>
    </location>
</feature>
<feature type="chain" id="PRO_5035318038" evidence="1">
    <location>
        <begin position="20"/>
        <end position="115"/>
    </location>
</feature>
<proteinExistence type="predicted"/>
<reference evidence="2 3" key="1">
    <citation type="submission" date="2020-08" db="EMBL/GenBank/DDBJ databases">
        <title>Bridging the membrane lipid divide: bacteria of the FCB group superphylum have the potential to synthesize archaeal ether lipids.</title>
        <authorList>
            <person name="Villanueva L."/>
            <person name="Von Meijenfeldt F.A.B."/>
            <person name="Westbye A.B."/>
            <person name="Yadav S."/>
            <person name="Hopmans E.C."/>
            <person name="Dutilh B.E."/>
            <person name="Sinninghe Damste J.S."/>
        </authorList>
    </citation>
    <scope>NUCLEOTIDE SEQUENCE [LARGE SCALE GENOMIC DNA]</scope>
    <source>
        <strain evidence="2">NIOZ-UU100</strain>
    </source>
</reference>
<dbReference type="AlphaFoldDB" id="A0A8J6TXC7"/>
<dbReference type="EMBL" id="JACNFK010000024">
    <property type="protein sequence ID" value="MBC8519512.1"/>
    <property type="molecule type" value="Genomic_DNA"/>
</dbReference>
<keyword evidence="1" id="KW-0732">Signal</keyword>
<protein>
    <submittedName>
        <fullName evidence="2">Uncharacterized protein</fullName>
    </submittedName>
</protein>
<evidence type="ECO:0000256" key="1">
    <source>
        <dbReference type="SAM" id="SignalP"/>
    </source>
</evidence>
<accession>A0A8J6TXC7</accession>
<name>A0A8J6TXC7_9GAMM</name>
<comment type="caution">
    <text evidence="2">The sequence shown here is derived from an EMBL/GenBank/DDBJ whole genome shotgun (WGS) entry which is preliminary data.</text>
</comment>
<organism evidence="2 3">
    <name type="scientific">Candidatus Thiopontia autotrophica</name>
    <dbReference type="NCBI Taxonomy" id="2841688"/>
    <lineage>
        <taxon>Bacteria</taxon>
        <taxon>Pseudomonadati</taxon>
        <taxon>Pseudomonadota</taxon>
        <taxon>Gammaproteobacteria</taxon>
        <taxon>Candidatus Thiopontia</taxon>
    </lineage>
</organism>
<gene>
    <name evidence="2" type="ORF">H8D24_03775</name>
</gene>
<dbReference type="Proteomes" id="UP000654401">
    <property type="component" value="Unassembled WGS sequence"/>
</dbReference>
<sequence>MKKRYLIPCLALLTAPAYAVSDQQLERVKQLGELNGIALNCGYIDETRRMKRSMVATVPKIRVIGIAFDEATNKSFLAIIKSGTQCPSEKELSQQVDSSIEQLETGFLNHQEKLF</sequence>
<evidence type="ECO:0000313" key="3">
    <source>
        <dbReference type="Proteomes" id="UP000654401"/>
    </source>
</evidence>
<evidence type="ECO:0000313" key="2">
    <source>
        <dbReference type="EMBL" id="MBC8519512.1"/>
    </source>
</evidence>